<accession>A0A316UTH6</accession>
<dbReference type="Proteomes" id="UP000245884">
    <property type="component" value="Unassembled WGS sequence"/>
</dbReference>
<dbReference type="GeneID" id="37025447"/>
<dbReference type="EMBL" id="KZ819666">
    <property type="protein sequence ID" value="PWN28108.1"/>
    <property type="molecule type" value="Genomic_DNA"/>
</dbReference>
<organism evidence="1 2">
    <name type="scientific">Jaminaea rosea</name>
    <dbReference type="NCBI Taxonomy" id="1569628"/>
    <lineage>
        <taxon>Eukaryota</taxon>
        <taxon>Fungi</taxon>
        <taxon>Dikarya</taxon>
        <taxon>Basidiomycota</taxon>
        <taxon>Ustilaginomycotina</taxon>
        <taxon>Exobasidiomycetes</taxon>
        <taxon>Microstromatales</taxon>
        <taxon>Microstromatales incertae sedis</taxon>
        <taxon>Jaminaea</taxon>
    </lineage>
</organism>
<evidence type="ECO:0000313" key="1">
    <source>
        <dbReference type="EMBL" id="PWN28108.1"/>
    </source>
</evidence>
<sequence>MLSLCPDSKQSLGRPLPSLTAYHTTMLLPRAHHAMWLLVLWWLCTSLTLVHAQTLQPHQPPKTSFEGFCPGRRAPPLRQRTCAPFYFFAACGPAEQNDCRSSLESILDGIRADNTTWDCLTSNEVNIAGVETPVDVVGNIAMSPGVAMMLPVELNATMTSTKQRPFSGLGPSPSGLRCSSGAGCTALIKLESADVKCRAQNYFKRWMQGTGWQALDYHFGATIAKCLRNETIIPPPWMPNQTHY</sequence>
<evidence type="ECO:0000313" key="2">
    <source>
        <dbReference type="Proteomes" id="UP000245884"/>
    </source>
</evidence>
<gene>
    <name evidence="1" type="ORF">BDZ90DRAFT_162892</name>
</gene>
<dbReference type="AlphaFoldDB" id="A0A316UTH6"/>
<proteinExistence type="predicted"/>
<protein>
    <submittedName>
        <fullName evidence="1">Uncharacterized protein</fullName>
    </submittedName>
</protein>
<dbReference type="RefSeq" id="XP_025362720.1">
    <property type="nucleotide sequence ID" value="XM_025503624.1"/>
</dbReference>
<reference evidence="1 2" key="1">
    <citation type="journal article" date="2018" name="Mol. Biol. Evol.">
        <title>Broad Genomic Sampling Reveals a Smut Pathogenic Ancestry of the Fungal Clade Ustilaginomycotina.</title>
        <authorList>
            <person name="Kijpornyongpan T."/>
            <person name="Mondo S.J."/>
            <person name="Barry K."/>
            <person name="Sandor L."/>
            <person name="Lee J."/>
            <person name="Lipzen A."/>
            <person name="Pangilinan J."/>
            <person name="LaButti K."/>
            <person name="Hainaut M."/>
            <person name="Henrissat B."/>
            <person name="Grigoriev I.V."/>
            <person name="Spatafora J.W."/>
            <person name="Aime M.C."/>
        </authorList>
    </citation>
    <scope>NUCLEOTIDE SEQUENCE [LARGE SCALE GENOMIC DNA]</scope>
    <source>
        <strain evidence="1 2">MCA 5214</strain>
    </source>
</reference>
<name>A0A316UTH6_9BASI</name>
<keyword evidence="2" id="KW-1185">Reference proteome</keyword>